<evidence type="ECO:0000259" key="3">
    <source>
        <dbReference type="Pfam" id="PF10374"/>
    </source>
</evidence>
<proteinExistence type="predicted"/>
<feature type="region of interest" description="Disordered" evidence="1">
    <location>
        <begin position="247"/>
        <end position="270"/>
    </location>
</feature>
<organism evidence="4 5">
    <name type="scientific">Kwoniella dendrophila CBS 6074</name>
    <dbReference type="NCBI Taxonomy" id="1295534"/>
    <lineage>
        <taxon>Eukaryota</taxon>
        <taxon>Fungi</taxon>
        <taxon>Dikarya</taxon>
        <taxon>Basidiomycota</taxon>
        <taxon>Agaricomycotina</taxon>
        <taxon>Tremellomycetes</taxon>
        <taxon>Tremellales</taxon>
        <taxon>Cryptococcaceae</taxon>
        <taxon>Kwoniella</taxon>
    </lineage>
</organism>
<feature type="compositionally biased region" description="Low complexity" evidence="1">
    <location>
        <begin position="253"/>
        <end position="266"/>
    </location>
</feature>
<dbReference type="InterPro" id="IPR011990">
    <property type="entry name" value="TPR-like_helical_dom_sf"/>
</dbReference>
<evidence type="ECO:0000256" key="1">
    <source>
        <dbReference type="SAM" id="MobiDB-lite"/>
    </source>
</evidence>
<dbReference type="InterPro" id="IPR018834">
    <property type="entry name" value="DNA/RNA-bd_Est1-type"/>
</dbReference>
<feature type="region of interest" description="Disordered" evidence="1">
    <location>
        <begin position="107"/>
        <end position="135"/>
    </location>
</feature>
<dbReference type="RefSeq" id="XP_066072454.1">
    <property type="nucleotide sequence ID" value="XM_066216357.1"/>
</dbReference>
<dbReference type="InterPro" id="IPR019458">
    <property type="entry name" value="Est1-like_N"/>
</dbReference>
<feature type="domain" description="Telomerase activating protein Est1-like N-terminal" evidence="3">
    <location>
        <begin position="76"/>
        <end position="247"/>
    </location>
</feature>
<feature type="region of interest" description="Disordered" evidence="1">
    <location>
        <begin position="1"/>
        <end position="43"/>
    </location>
</feature>
<dbReference type="Pfam" id="PF10374">
    <property type="entry name" value="EST1"/>
    <property type="match status" value="1"/>
</dbReference>
<accession>A0AAX4JJY0</accession>
<feature type="compositionally biased region" description="Polar residues" evidence="1">
    <location>
        <begin position="607"/>
        <end position="619"/>
    </location>
</feature>
<dbReference type="AlphaFoldDB" id="A0AAX4JJY0"/>
<feature type="compositionally biased region" description="Low complexity" evidence="1">
    <location>
        <begin position="107"/>
        <end position="129"/>
    </location>
</feature>
<evidence type="ECO:0000259" key="2">
    <source>
        <dbReference type="Pfam" id="PF10373"/>
    </source>
</evidence>
<dbReference type="Proteomes" id="UP001355207">
    <property type="component" value="Chromosome 1"/>
</dbReference>
<evidence type="ECO:0000313" key="4">
    <source>
        <dbReference type="EMBL" id="WWC85691.1"/>
    </source>
</evidence>
<dbReference type="PANTHER" id="PTHR15696:SF36">
    <property type="entry name" value="NONSENSE-MEDIATED MRNA DECAY FACTOR"/>
    <property type="match status" value="1"/>
</dbReference>
<dbReference type="PANTHER" id="PTHR15696">
    <property type="entry name" value="SMG-7 SUPPRESSOR WITH MORPHOLOGICAL EFFECT ON GENITALIA PROTEIN 7"/>
    <property type="match status" value="1"/>
</dbReference>
<gene>
    <name evidence="4" type="ORF">L201_000557</name>
</gene>
<feature type="compositionally biased region" description="Basic and acidic residues" evidence="1">
    <location>
        <begin position="12"/>
        <end position="31"/>
    </location>
</feature>
<feature type="compositionally biased region" description="Low complexity" evidence="1">
    <location>
        <begin position="915"/>
        <end position="932"/>
    </location>
</feature>
<sequence>MSRRQPIQSSRVDSRSKPRKTAADLDRDARNEAGNLKNILSSHPPWSREAEQCRQRCREIHLLLIFKHSLSPYSQSLDNLWHQTSYLNISSYRNIISNLEKSLANNNHNNNNFNARDNNSSRSGNNINNSGGGRENQNEIRKIITRFKQFLSTEETFYKSLISRIFNFYNLKSLKDLSSFLIQAKIHLSIDNNNNNNDHDEDYDIDEEDRNVNLSNTANGQDQKDKINLIYKALICLGDLERYKEQYHDQPKSRNNNNNNRRGNSSMITKGGEEKFYQARHYYEIARGIQPDDGSAFNQLAVISTYLSDPFSTTYYYFRASAIRNAFKGIDGIIYEYLGKATERWRTRRKEEKDKEDSALEKGDEVKKWKDDMIVLVGILYLKAGFSFIPTLQPNLLEQFSVLLKSRQLSTEVIVKTVVIVIGLHHHARNTAGIEQDQNLVKRSHEAEFKSLELLLGIAEVLMRIALEEIEDVKSTLNDESALAIDDDNDSLNNENEDDNMNMMKESKLPEYISAVLRRILPSLRILSKWIKLDLDYLSRFSNNDNNPSTIIKSFWKTYKKLIDNLGYVFPISQLPSLPEPLEEDLDMKGFSPLQRGLTTEGGRGGISSSTLSNEGNNHSVEGAEVHPNEEQLMRLADIQVDAKLIMQSGVGAVLLGQQPVPLAPTAFEVPRERESDMASVSTETEDDPVNLAMRATLASESSVDGDEDNDEVIVWNKSPPLAVQNTATIPVPTPTTKKPTAYDLLQNLMLESTPTPPVQTSNLPHIPPKTSSPSMNVTNTPPHIHNNVTSAGTPGSGGLLFGSSGNNANQGNINSIWTMTREESEKGQKRSSTTGMGQPNIAAIWGNNTVNVNPAKEVSSATPSAATSIPSYSYQHTLQPSQAIHTPGSNTASPAQQYPQYVHNSIQSQYPYYASPQNNQSASASAQHNVQPAQTQNIAFKPFSGGTSNNTWGMSNIPLPLPLPLSQQPQQQQQQTLSPTYPYDQTQSRLQYQGQGHNETQTQGQQLPYYLQPAYYASKSYGTTNWGGNNGNNSTT</sequence>
<evidence type="ECO:0008006" key="6">
    <source>
        <dbReference type="Google" id="ProtNLM"/>
    </source>
</evidence>
<feature type="compositionally biased region" description="Polar residues" evidence="1">
    <location>
        <begin position="1"/>
        <end position="11"/>
    </location>
</feature>
<dbReference type="InterPro" id="IPR045153">
    <property type="entry name" value="Est1/Ebs1-like"/>
</dbReference>
<feature type="domain" description="DNA/RNA-binding" evidence="2">
    <location>
        <begin position="279"/>
        <end position="596"/>
    </location>
</feature>
<feature type="region of interest" description="Disordered" evidence="1">
    <location>
        <begin position="913"/>
        <end position="981"/>
    </location>
</feature>
<keyword evidence="5" id="KW-1185">Reference proteome</keyword>
<feature type="compositionally biased region" description="Low complexity" evidence="1">
    <location>
        <begin position="965"/>
        <end position="981"/>
    </location>
</feature>
<dbReference type="Pfam" id="PF10373">
    <property type="entry name" value="EST1_DNA_bind"/>
    <property type="match status" value="1"/>
</dbReference>
<feature type="region of interest" description="Disordered" evidence="1">
    <location>
        <begin position="598"/>
        <end position="619"/>
    </location>
</feature>
<reference evidence="4 5" key="1">
    <citation type="submission" date="2024-01" db="EMBL/GenBank/DDBJ databases">
        <title>Comparative genomics of Cryptococcus and Kwoniella reveals pathogenesis evolution and contrasting modes of karyotype evolution via chromosome fusion or intercentromeric recombination.</title>
        <authorList>
            <person name="Coelho M.A."/>
            <person name="David-Palma M."/>
            <person name="Shea T."/>
            <person name="Bowers K."/>
            <person name="McGinley-Smith S."/>
            <person name="Mohammad A.W."/>
            <person name="Gnirke A."/>
            <person name="Yurkov A.M."/>
            <person name="Nowrousian M."/>
            <person name="Sun S."/>
            <person name="Cuomo C.A."/>
            <person name="Heitman J."/>
        </authorList>
    </citation>
    <scope>NUCLEOTIDE SEQUENCE [LARGE SCALE GENOMIC DNA]</scope>
    <source>
        <strain evidence="4 5">CBS 6074</strain>
    </source>
</reference>
<evidence type="ECO:0000313" key="5">
    <source>
        <dbReference type="Proteomes" id="UP001355207"/>
    </source>
</evidence>
<name>A0AAX4JJY0_9TREE</name>
<feature type="compositionally biased region" description="Polar residues" evidence="1">
    <location>
        <begin position="946"/>
        <end position="955"/>
    </location>
</feature>
<protein>
    <recommendedName>
        <fullName evidence="6">DNA/RNA-binding domain-containing protein</fullName>
    </recommendedName>
</protein>
<dbReference type="Gene3D" id="1.25.40.10">
    <property type="entry name" value="Tetratricopeptide repeat domain"/>
    <property type="match status" value="1"/>
</dbReference>
<dbReference type="SUPFAM" id="SSF48452">
    <property type="entry name" value="TPR-like"/>
    <property type="match status" value="1"/>
</dbReference>
<dbReference type="EMBL" id="CP144098">
    <property type="protein sequence ID" value="WWC85691.1"/>
    <property type="molecule type" value="Genomic_DNA"/>
</dbReference>
<dbReference type="GeneID" id="91091229"/>